<evidence type="ECO:0000313" key="2">
    <source>
        <dbReference type="EMBL" id="CAE0329289.1"/>
    </source>
</evidence>
<gene>
    <name evidence="2" type="ORF">SINC0208_LOCUS9918</name>
</gene>
<reference evidence="2" key="1">
    <citation type="submission" date="2021-01" db="EMBL/GenBank/DDBJ databases">
        <authorList>
            <person name="Corre E."/>
            <person name="Pelletier E."/>
            <person name="Niang G."/>
            <person name="Scheremetjew M."/>
            <person name="Finn R."/>
            <person name="Kale V."/>
            <person name="Holt S."/>
            <person name="Cochrane G."/>
            <person name="Meng A."/>
            <person name="Brown T."/>
            <person name="Cohen L."/>
        </authorList>
    </citation>
    <scope>NUCLEOTIDE SEQUENCE</scope>
    <source>
        <strain evidence="2">S3</strain>
    </source>
</reference>
<keyword evidence="1" id="KW-0472">Membrane</keyword>
<protein>
    <submittedName>
        <fullName evidence="2">Uncharacterized protein</fullName>
    </submittedName>
</protein>
<feature type="transmembrane region" description="Helical" evidence="1">
    <location>
        <begin position="51"/>
        <end position="70"/>
    </location>
</feature>
<organism evidence="2">
    <name type="scientific">Strombidium inclinatum</name>
    <dbReference type="NCBI Taxonomy" id="197538"/>
    <lineage>
        <taxon>Eukaryota</taxon>
        <taxon>Sar</taxon>
        <taxon>Alveolata</taxon>
        <taxon>Ciliophora</taxon>
        <taxon>Intramacronucleata</taxon>
        <taxon>Spirotrichea</taxon>
        <taxon>Oligotrichia</taxon>
        <taxon>Strombidiidae</taxon>
        <taxon>Strombidium</taxon>
    </lineage>
</organism>
<sequence length="119" mass="13636">MNQAIDTSYGFVSPLFVLVFLQCLLSSHLSTQLMLAHVTHSKYDPLLESKLTNLINVVCLALIGMNQWYFSSFASYIEMNKVMLILLAVTVVCHWQYILSVVHEMAIILRIKVFKVKQQ</sequence>
<keyword evidence="1" id="KW-0812">Transmembrane</keyword>
<evidence type="ECO:0000256" key="1">
    <source>
        <dbReference type="SAM" id="Phobius"/>
    </source>
</evidence>
<proteinExistence type="predicted"/>
<keyword evidence="1" id="KW-1133">Transmembrane helix</keyword>
<feature type="transmembrane region" description="Helical" evidence="1">
    <location>
        <begin position="12"/>
        <end position="30"/>
    </location>
</feature>
<dbReference type="EMBL" id="HBIH01024771">
    <property type="protein sequence ID" value="CAE0329289.1"/>
    <property type="molecule type" value="Transcribed_RNA"/>
</dbReference>
<dbReference type="AlphaFoldDB" id="A0A7S3MX59"/>
<feature type="transmembrane region" description="Helical" evidence="1">
    <location>
        <begin position="82"/>
        <end position="102"/>
    </location>
</feature>
<name>A0A7S3MX59_9SPIT</name>
<accession>A0A7S3MX59</accession>